<name>A0A1I0H6Y3_9ACTN</name>
<dbReference type="PANTHER" id="PTHR41260:SF1">
    <property type="entry name" value="PROTEIN ECSC"/>
    <property type="match status" value="1"/>
</dbReference>
<dbReference type="RefSeq" id="WP_091081069.1">
    <property type="nucleotide sequence ID" value="NZ_FOHX01000004.1"/>
</dbReference>
<evidence type="ECO:0000313" key="2">
    <source>
        <dbReference type="Proteomes" id="UP000199361"/>
    </source>
</evidence>
<gene>
    <name evidence="1" type="ORF">SAMN05421811_104157</name>
</gene>
<dbReference type="InterPro" id="IPR024787">
    <property type="entry name" value="EcsC"/>
</dbReference>
<dbReference type="OrthoDB" id="2737310at2"/>
<dbReference type="Proteomes" id="UP000199361">
    <property type="component" value="Unassembled WGS sequence"/>
</dbReference>
<dbReference type="Pfam" id="PF12787">
    <property type="entry name" value="EcsC"/>
    <property type="match status" value="1"/>
</dbReference>
<dbReference type="STRING" id="568860.SAMN05421811_104157"/>
<organism evidence="1 2">
    <name type="scientific">Nonomuraea wenchangensis</name>
    <dbReference type="NCBI Taxonomy" id="568860"/>
    <lineage>
        <taxon>Bacteria</taxon>
        <taxon>Bacillati</taxon>
        <taxon>Actinomycetota</taxon>
        <taxon>Actinomycetes</taxon>
        <taxon>Streptosporangiales</taxon>
        <taxon>Streptosporangiaceae</taxon>
        <taxon>Nonomuraea</taxon>
    </lineage>
</organism>
<dbReference type="EMBL" id="FOHX01000004">
    <property type="protein sequence ID" value="SET79518.1"/>
    <property type="molecule type" value="Genomic_DNA"/>
</dbReference>
<dbReference type="AlphaFoldDB" id="A0A1I0H6Y3"/>
<protein>
    <submittedName>
        <fullName evidence="1">EcsC protein family protein</fullName>
    </submittedName>
</protein>
<keyword evidence="2" id="KW-1185">Reference proteome</keyword>
<accession>A0A1I0H6Y3</accession>
<sequence>MREGMSDYEARAWAALLDGERKRRNGLRARVAGKVAVVTKRAGEQIRRVPGAEKVVELGDETIVKALEGGFKAVFLPALRSASLEKRVEKLRRRHQDLGAGSPFKSLDLKDLDKGRPTLTIPFIGVLQSGVASVVVTGATVSTTVSGGTTAAVAVVAVASDAVISMALLGRAVSEVAVHYGYDPREPGEELFLMGVLNYSMASSSASRTAALASLSRLTQMMMRRATWKQLGKEPLVQVLLKIFKLLGLRLTHARLANVVPIAGGILTAGLSFNMLHSAVDDATRLYRARRLAEKYGLSWEEWLTEPTSVAEAAETGPTGPVVDATAVEIDDLLGEVIAGEEEADIAPTAVDD</sequence>
<evidence type="ECO:0000313" key="1">
    <source>
        <dbReference type="EMBL" id="SET79518.1"/>
    </source>
</evidence>
<dbReference type="PANTHER" id="PTHR41260">
    <property type="entry name" value="PROTEIN ECSC"/>
    <property type="match status" value="1"/>
</dbReference>
<reference evidence="1 2" key="1">
    <citation type="submission" date="2016-10" db="EMBL/GenBank/DDBJ databases">
        <authorList>
            <person name="de Groot N.N."/>
        </authorList>
    </citation>
    <scope>NUCLEOTIDE SEQUENCE [LARGE SCALE GENOMIC DNA]</scope>
    <source>
        <strain evidence="1 2">CGMCC 4.5598</strain>
    </source>
</reference>
<proteinExistence type="predicted"/>